<dbReference type="EMBL" id="AP019300">
    <property type="protein sequence ID" value="BBH01266.1"/>
    <property type="molecule type" value="Genomic_DNA"/>
</dbReference>
<gene>
    <name evidence="2" type="ORF">Prudu_011480</name>
</gene>
<name>A0A4Y1RBB0_PRUDU</name>
<protein>
    <submittedName>
        <fullName evidence="2">Spc97 / Spc98 family of spindle pole body component</fullName>
    </submittedName>
</protein>
<dbReference type="PANTHER" id="PTHR48237:SF1">
    <property type="entry name" value="SPC97_SPC98 FAMILY OF SPINDLE POLE BODY (SBP) COMPONENT"/>
    <property type="match status" value="1"/>
</dbReference>
<evidence type="ECO:0000313" key="2">
    <source>
        <dbReference type="EMBL" id="BBH01266.1"/>
    </source>
</evidence>
<reference evidence="2" key="1">
    <citation type="journal article" date="2019" name="Science">
        <title>Mutation of a bHLH transcription factor allowed almond domestication.</title>
        <authorList>
            <person name="Sanchez-Perez R."/>
            <person name="Pavan S."/>
            <person name="Mazzeo R."/>
            <person name="Moldovan C."/>
            <person name="Aiese Cigliano R."/>
            <person name="Del Cueto J."/>
            <person name="Ricciardi F."/>
            <person name="Lotti C."/>
            <person name="Ricciardi L."/>
            <person name="Dicenta F."/>
            <person name="Lopez-Marques R.L."/>
            <person name="Lindberg Moller B."/>
        </authorList>
    </citation>
    <scope>NUCLEOTIDE SEQUENCE</scope>
</reference>
<proteinExistence type="predicted"/>
<dbReference type="AlphaFoldDB" id="A0A4Y1RBB0"/>
<evidence type="ECO:0000256" key="1">
    <source>
        <dbReference type="SAM" id="MobiDB-lite"/>
    </source>
</evidence>
<organism evidence="2">
    <name type="scientific">Prunus dulcis</name>
    <name type="common">Almond</name>
    <name type="synonym">Amygdalus dulcis</name>
    <dbReference type="NCBI Taxonomy" id="3755"/>
    <lineage>
        <taxon>Eukaryota</taxon>
        <taxon>Viridiplantae</taxon>
        <taxon>Streptophyta</taxon>
        <taxon>Embryophyta</taxon>
        <taxon>Tracheophyta</taxon>
        <taxon>Spermatophyta</taxon>
        <taxon>Magnoliopsida</taxon>
        <taxon>eudicotyledons</taxon>
        <taxon>Gunneridae</taxon>
        <taxon>Pentapetalae</taxon>
        <taxon>rosids</taxon>
        <taxon>fabids</taxon>
        <taxon>Rosales</taxon>
        <taxon>Rosaceae</taxon>
        <taxon>Amygdaloideae</taxon>
        <taxon>Amygdaleae</taxon>
        <taxon>Prunus</taxon>
    </lineage>
</organism>
<dbReference type="PANTHER" id="PTHR48237">
    <property type="entry name" value="GAMMA-TUBULIN COMPLEX COMPONENT"/>
    <property type="match status" value="1"/>
</dbReference>
<sequence length="204" mass="22903">PPFPSQPPAPAPSPQPQLLSYPDPRNHSAHPGLIHPRNLYNHQQVSDPEAFLKRLDCEKLRLFWLAQLKRFDGGGGDACGCMEGILGQNRLEDVSWLCSLSESELDMLISLKSIVLQRARMIGHEELANNFDLKMLRALAFVLMECIRDKVKDLTLAESAAFMESCNLLKYNLGDIMSLEEIRACIGINSRKGPIKRLHVKSKV</sequence>
<feature type="compositionally biased region" description="Pro residues" evidence="1">
    <location>
        <begin position="1"/>
        <end position="15"/>
    </location>
</feature>
<feature type="region of interest" description="Disordered" evidence="1">
    <location>
        <begin position="1"/>
        <end position="33"/>
    </location>
</feature>
<accession>A0A4Y1RBB0</accession>
<feature type="non-terminal residue" evidence="2">
    <location>
        <position position="1"/>
    </location>
</feature>